<dbReference type="PANTHER" id="PTHR33388:SF2">
    <property type="entry name" value="PROTEIN SPOROCYTELESS"/>
    <property type="match status" value="1"/>
</dbReference>
<dbReference type="OrthoDB" id="653455at2759"/>
<evidence type="ECO:0000256" key="4">
    <source>
        <dbReference type="SAM" id="MobiDB-lite"/>
    </source>
</evidence>
<dbReference type="EMBL" id="KZ772691">
    <property type="protein sequence ID" value="PTQ44617.1"/>
    <property type="molecule type" value="Genomic_DNA"/>
</dbReference>
<gene>
    <name evidence="5" type="ORF">MARPO_0019s0053</name>
</gene>
<sequence>MATLLMRATDGASADKKRRARKGKNAQKKQPQRGLGVAQLEKLRLQEQSLLCPTSSYSLRLCTPPEHSMSRCDGEVAQTVLSLTNGQAAASSLRDSGVSRLALSGHSSSQSLSTQGKCNAHNTHDHAAVDAKRVASRALACINQSSKFSAANVPFFSSVLATAPLQVYDAQGQGLDDDDRRVGQGLGEHSTSNNASTTTTNNNNTNAPVYIFSAIHNLKGAATPVNDSAGYKLHPVFKDVSRIPITITEPTHYLESLLGSDVPHIPRKRIELPVVGVTPNVDKPKELPSFQSHPSIEAWTSPDKESGRKRPWLAIQQEKGRQASHAQALDLNAPAGESEMGHSDRHCAFGSPDMLSDNRGGAGAHYTTGIVRSALGNSCLPLVKLKSCSSVSPWHDSESPSSASGYFPDLGSYPENGLLFKQSCPSPSMAKDSCSSATGPTSYLTLNRKRCLNDPESPSPMGKESICSSNFLTLGMSSSFHLAEGWHEPEGSTQDTLMSMSADGSRLKQSSSSGCDADDGSPLQLRTPLSVKQESGAVDLEKHKSLRTGCAVESENVLPLGSPPSNNFAGNRPLKSARIRDEDILDLRLKLAL</sequence>
<evidence type="ECO:0000256" key="3">
    <source>
        <dbReference type="ARBA" id="ARBA00023163"/>
    </source>
</evidence>
<feature type="region of interest" description="Disordered" evidence="4">
    <location>
        <begin position="173"/>
        <end position="202"/>
    </location>
</feature>
<organism evidence="5 6">
    <name type="scientific">Marchantia polymorpha</name>
    <name type="common">Common liverwort</name>
    <name type="synonym">Marchantia aquatica</name>
    <dbReference type="NCBI Taxonomy" id="3197"/>
    <lineage>
        <taxon>Eukaryota</taxon>
        <taxon>Viridiplantae</taxon>
        <taxon>Streptophyta</taxon>
        <taxon>Embryophyta</taxon>
        <taxon>Marchantiophyta</taxon>
        <taxon>Marchantiopsida</taxon>
        <taxon>Marchantiidae</taxon>
        <taxon>Marchantiales</taxon>
        <taxon>Marchantiaceae</taxon>
        <taxon>Marchantia</taxon>
    </lineage>
</organism>
<evidence type="ECO:0000256" key="2">
    <source>
        <dbReference type="ARBA" id="ARBA00023015"/>
    </source>
</evidence>
<dbReference type="AlphaFoldDB" id="A0A2R6XET7"/>
<dbReference type="InterPro" id="IPR040356">
    <property type="entry name" value="SPEAR"/>
</dbReference>
<evidence type="ECO:0000313" key="6">
    <source>
        <dbReference type="Proteomes" id="UP000244005"/>
    </source>
</evidence>
<feature type="region of interest" description="Disordered" evidence="4">
    <location>
        <begin position="486"/>
        <end position="537"/>
    </location>
</feature>
<feature type="region of interest" description="Disordered" evidence="4">
    <location>
        <begin position="285"/>
        <end position="309"/>
    </location>
</feature>
<keyword evidence="2" id="KW-0805">Transcription regulation</keyword>
<name>A0A2R6XET7_MARPO</name>
<feature type="compositionally biased region" description="Low complexity" evidence="4">
    <location>
        <begin position="190"/>
        <end position="202"/>
    </location>
</feature>
<accession>A0A2R6XET7</accession>
<dbReference type="OMA" id="MEADHET"/>
<dbReference type="PANTHER" id="PTHR33388">
    <property type="entry name" value="OS01G0212500 PROTEIN"/>
    <property type="match status" value="1"/>
</dbReference>
<keyword evidence="3" id="KW-0804">Transcription</keyword>
<dbReference type="GO" id="GO:0003700">
    <property type="term" value="F:DNA-binding transcription factor activity"/>
    <property type="evidence" value="ECO:0007669"/>
    <property type="project" value="InterPro"/>
</dbReference>
<feature type="compositionally biased region" description="Basic residues" evidence="4">
    <location>
        <begin position="16"/>
        <end position="31"/>
    </location>
</feature>
<keyword evidence="6" id="KW-1185">Reference proteome</keyword>
<feature type="region of interest" description="Disordered" evidence="4">
    <location>
        <begin position="1"/>
        <end position="35"/>
    </location>
</feature>
<evidence type="ECO:0000256" key="1">
    <source>
        <dbReference type="ARBA" id="ARBA00022491"/>
    </source>
</evidence>
<reference evidence="6" key="1">
    <citation type="journal article" date="2017" name="Cell">
        <title>Insights into land plant evolution garnered from the Marchantia polymorpha genome.</title>
        <authorList>
            <person name="Bowman J.L."/>
            <person name="Kohchi T."/>
            <person name="Yamato K.T."/>
            <person name="Jenkins J."/>
            <person name="Shu S."/>
            <person name="Ishizaki K."/>
            <person name="Yamaoka S."/>
            <person name="Nishihama R."/>
            <person name="Nakamura Y."/>
            <person name="Berger F."/>
            <person name="Adam C."/>
            <person name="Aki S.S."/>
            <person name="Althoff F."/>
            <person name="Araki T."/>
            <person name="Arteaga-Vazquez M.A."/>
            <person name="Balasubrmanian S."/>
            <person name="Barry K."/>
            <person name="Bauer D."/>
            <person name="Boehm C.R."/>
            <person name="Briginshaw L."/>
            <person name="Caballero-Perez J."/>
            <person name="Catarino B."/>
            <person name="Chen F."/>
            <person name="Chiyoda S."/>
            <person name="Chovatia M."/>
            <person name="Davies K.M."/>
            <person name="Delmans M."/>
            <person name="Demura T."/>
            <person name="Dierschke T."/>
            <person name="Dolan L."/>
            <person name="Dorantes-Acosta A.E."/>
            <person name="Eklund D.M."/>
            <person name="Florent S.N."/>
            <person name="Flores-Sandoval E."/>
            <person name="Fujiyama A."/>
            <person name="Fukuzawa H."/>
            <person name="Galik B."/>
            <person name="Grimanelli D."/>
            <person name="Grimwood J."/>
            <person name="Grossniklaus U."/>
            <person name="Hamada T."/>
            <person name="Haseloff J."/>
            <person name="Hetherington A.J."/>
            <person name="Higo A."/>
            <person name="Hirakawa Y."/>
            <person name="Hundley H.N."/>
            <person name="Ikeda Y."/>
            <person name="Inoue K."/>
            <person name="Inoue S.I."/>
            <person name="Ishida S."/>
            <person name="Jia Q."/>
            <person name="Kakita M."/>
            <person name="Kanazawa T."/>
            <person name="Kawai Y."/>
            <person name="Kawashima T."/>
            <person name="Kennedy M."/>
            <person name="Kinose K."/>
            <person name="Kinoshita T."/>
            <person name="Kohara Y."/>
            <person name="Koide E."/>
            <person name="Komatsu K."/>
            <person name="Kopischke S."/>
            <person name="Kubo M."/>
            <person name="Kyozuka J."/>
            <person name="Lagercrantz U."/>
            <person name="Lin S.S."/>
            <person name="Lindquist E."/>
            <person name="Lipzen A.M."/>
            <person name="Lu C.W."/>
            <person name="De Luna E."/>
            <person name="Martienssen R.A."/>
            <person name="Minamino N."/>
            <person name="Mizutani M."/>
            <person name="Mizutani M."/>
            <person name="Mochizuki N."/>
            <person name="Monte I."/>
            <person name="Mosher R."/>
            <person name="Nagasaki H."/>
            <person name="Nakagami H."/>
            <person name="Naramoto S."/>
            <person name="Nishitani K."/>
            <person name="Ohtani M."/>
            <person name="Okamoto T."/>
            <person name="Okumura M."/>
            <person name="Phillips J."/>
            <person name="Pollak B."/>
            <person name="Reinders A."/>
            <person name="Rovekamp M."/>
            <person name="Sano R."/>
            <person name="Sawa S."/>
            <person name="Schmid M.W."/>
            <person name="Shirakawa M."/>
            <person name="Solano R."/>
            <person name="Spunde A."/>
            <person name="Suetsugu N."/>
            <person name="Sugano S."/>
            <person name="Sugiyama A."/>
            <person name="Sun R."/>
            <person name="Suzuki Y."/>
            <person name="Takenaka M."/>
            <person name="Takezawa D."/>
            <person name="Tomogane H."/>
            <person name="Tsuzuki M."/>
            <person name="Ueda T."/>
            <person name="Umeda M."/>
            <person name="Ward J.M."/>
            <person name="Watanabe Y."/>
            <person name="Yazaki K."/>
            <person name="Yokoyama R."/>
            <person name="Yoshitake Y."/>
            <person name="Yotsui I."/>
            <person name="Zachgo S."/>
            <person name="Schmutz J."/>
        </authorList>
    </citation>
    <scope>NUCLEOTIDE SEQUENCE [LARGE SCALE GENOMIC DNA]</scope>
    <source>
        <strain evidence="6">Tak-1</strain>
    </source>
</reference>
<dbReference type="Gramene" id="Mp1g12830.1">
    <property type="protein sequence ID" value="Mp1g12830.1.cds"/>
    <property type="gene ID" value="Mp1g12830"/>
</dbReference>
<protein>
    <submittedName>
        <fullName evidence="5">Uncharacterized protein</fullName>
    </submittedName>
</protein>
<evidence type="ECO:0000313" key="5">
    <source>
        <dbReference type="EMBL" id="PTQ44617.1"/>
    </source>
</evidence>
<proteinExistence type="predicted"/>
<dbReference type="Proteomes" id="UP000244005">
    <property type="component" value="Unassembled WGS sequence"/>
</dbReference>
<keyword evidence="1" id="KW-0678">Repressor</keyword>